<feature type="transmembrane region" description="Helical" evidence="10">
    <location>
        <begin position="94"/>
        <end position="117"/>
    </location>
</feature>
<dbReference type="Pfam" id="PF02537">
    <property type="entry name" value="CRCB"/>
    <property type="match status" value="1"/>
</dbReference>
<keyword evidence="4 10" id="KW-1133">Transmembrane helix</keyword>
<comment type="subcellular location">
    <subcellularLocation>
        <location evidence="1 10">Cell membrane</location>
        <topology evidence="1 10">Multi-pass membrane protein</topology>
    </subcellularLocation>
</comment>
<dbReference type="NCBIfam" id="NF010824">
    <property type="entry name" value="PRK14228.1"/>
    <property type="match status" value="1"/>
</dbReference>
<keyword evidence="12" id="KW-1185">Reference proteome</keyword>
<comment type="similarity">
    <text evidence="7 10">Belongs to the fluoride channel Fluc/FEX (TC 1.A.43) family.</text>
</comment>
<evidence type="ECO:0000256" key="2">
    <source>
        <dbReference type="ARBA" id="ARBA00022475"/>
    </source>
</evidence>
<feature type="transmembrane region" description="Helical" evidence="10">
    <location>
        <begin position="6"/>
        <end position="23"/>
    </location>
</feature>
<dbReference type="HAMAP" id="MF_00454">
    <property type="entry name" value="FluC"/>
    <property type="match status" value="1"/>
</dbReference>
<comment type="catalytic activity">
    <reaction evidence="8">
        <text>fluoride(in) = fluoride(out)</text>
        <dbReference type="Rhea" id="RHEA:76159"/>
        <dbReference type="ChEBI" id="CHEBI:17051"/>
    </reaction>
    <physiologicalReaction direction="left-to-right" evidence="8">
        <dbReference type="Rhea" id="RHEA:76160"/>
    </physiologicalReaction>
</comment>
<evidence type="ECO:0000313" key="11">
    <source>
        <dbReference type="EMBL" id="GAA3567547.1"/>
    </source>
</evidence>
<dbReference type="PANTHER" id="PTHR28259">
    <property type="entry name" value="FLUORIDE EXPORT PROTEIN 1-RELATED"/>
    <property type="match status" value="1"/>
</dbReference>
<evidence type="ECO:0000256" key="1">
    <source>
        <dbReference type="ARBA" id="ARBA00004651"/>
    </source>
</evidence>
<dbReference type="RefSeq" id="WP_344865693.1">
    <property type="nucleotide sequence ID" value="NZ_BAAAZN010000014.1"/>
</dbReference>
<keyword evidence="10" id="KW-0915">Sodium</keyword>
<protein>
    <recommendedName>
        <fullName evidence="10">Fluoride-specific ion channel FluC</fullName>
    </recommendedName>
</protein>
<evidence type="ECO:0000256" key="6">
    <source>
        <dbReference type="ARBA" id="ARBA00023303"/>
    </source>
</evidence>
<comment type="activity regulation">
    <text evidence="10">Na(+) is not transported, but it plays an essential structural role and its presence is essential for fluoride channel function.</text>
</comment>
<accession>A0ABP6XJ21</accession>
<feature type="binding site" evidence="10">
    <location>
        <position position="72"/>
    </location>
    <ligand>
        <name>Na(+)</name>
        <dbReference type="ChEBI" id="CHEBI:29101"/>
        <note>structural</note>
    </ligand>
</feature>
<keyword evidence="3 10" id="KW-0812">Transmembrane</keyword>
<comment type="caution">
    <text evidence="11">The sequence shown here is derived from an EMBL/GenBank/DDBJ whole genome shotgun (WGS) entry which is preliminary data.</text>
</comment>
<evidence type="ECO:0000256" key="10">
    <source>
        <dbReference type="HAMAP-Rule" id="MF_00454"/>
    </source>
</evidence>
<keyword evidence="5 10" id="KW-0472">Membrane</keyword>
<feature type="binding site" evidence="10">
    <location>
        <position position="75"/>
    </location>
    <ligand>
        <name>Na(+)</name>
        <dbReference type="ChEBI" id="CHEBI:29101"/>
        <note>structural</note>
    </ligand>
</feature>
<dbReference type="InterPro" id="IPR003691">
    <property type="entry name" value="FluC"/>
</dbReference>
<proteinExistence type="inferred from homology"/>
<keyword evidence="10" id="KW-0813">Transport</keyword>
<evidence type="ECO:0000256" key="5">
    <source>
        <dbReference type="ARBA" id="ARBA00023136"/>
    </source>
</evidence>
<sequence>MSALVWFGVLLIGGTGSVLRFLIDGMIADRAGRTFPFGTLTVNISGAVLLGIVTGIGLDHDAALLAGTAAIGSYTTFSTWMLETHRVSEERQYAVAFGNIVLSLVFGVAGAALGRWIGSTL</sequence>
<keyword evidence="10" id="KW-0479">Metal-binding</keyword>
<feature type="transmembrane region" description="Helical" evidence="10">
    <location>
        <begin position="62"/>
        <end position="82"/>
    </location>
</feature>
<keyword evidence="2 10" id="KW-1003">Cell membrane</keyword>
<keyword evidence="6 10" id="KW-0407">Ion channel</keyword>
<evidence type="ECO:0000256" key="7">
    <source>
        <dbReference type="ARBA" id="ARBA00035120"/>
    </source>
</evidence>
<reference evidence="12" key="1">
    <citation type="journal article" date="2019" name="Int. J. Syst. Evol. Microbiol.">
        <title>The Global Catalogue of Microorganisms (GCM) 10K type strain sequencing project: providing services to taxonomists for standard genome sequencing and annotation.</title>
        <authorList>
            <consortium name="The Broad Institute Genomics Platform"/>
            <consortium name="The Broad Institute Genome Sequencing Center for Infectious Disease"/>
            <person name="Wu L."/>
            <person name="Ma J."/>
        </authorList>
    </citation>
    <scope>NUCLEOTIDE SEQUENCE [LARGE SCALE GENOMIC DNA]</scope>
    <source>
        <strain evidence="12">JCM 16898</strain>
    </source>
</reference>
<comment type="function">
    <text evidence="9 10">Fluoride-specific ion channel. Important for reducing fluoride concentration in the cell, thus reducing its toxicity.</text>
</comment>
<evidence type="ECO:0000256" key="4">
    <source>
        <dbReference type="ARBA" id="ARBA00022989"/>
    </source>
</evidence>
<evidence type="ECO:0000256" key="9">
    <source>
        <dbReference type="ARBA" id="ARBA00049940"/>
    </source>
</evidence>
<name>A0ABP6XJ21_9PSEU</name>
<dbReference type="EMBL" id="BAAAZN010000014">
    <property type="protein sequence ID" value="GAA3567547.1"/>
    <property type="molecule type" value="Genomic_DNA"/>
</dbReference>
<feature type="transmembrane region" description="Helical" evidence="10">
    <location>
        <begin position="35"/>
        <end position="56"/>
    </location>
</feature>
<evidence type="ECO:0000313" key="12">
    <source>
        <dbReference type="Proteomes" id="UP001500689"/>
    </source>
</evidence>
<gene>
    <name evidence="11" type="primary">crcB_1</name>
    <name evidence="10" type="synonym">crcB</name>
    <name evidence="10" type="synonym">fluC</name>
    <name evidence="11" type="ORF">GCM10022222_59390</name>
</gene>
<evidence type="ECO:0000256" key="3">
    <source>
        <dbReference type="ARBA" id="ARBA00022692"/>
    </source>
</evidence>
<keyword evidence="10" id="KW-0406">Ion transport</keyword>
<organism evidence="11 12">
    <name type="scientific">Amycolatopsis ultiminotia</name>
    <dbReference type="NCBI Taxonomy" id="543629"/>
    <lineage>
        <taxon>Bacteria</taxon>
        <taxon>Bacillati</taxon>
        <taxon>Actinomycetota</taxon>
        <taxon>Actinomycetes</taxon>
        <taxon>Pseudonocardiales</taxon>
        <taxon>Pseudonocardiaceae</taxon>
        <taxon>Amycolatopsis</taxon>
    </lineage>
</organism>
<dbReference type="PANTHER" id="PTHR28259:SF1">
    <property type="entry name" value="FLUORIDE EXPORT PROTEIN 1-RELATED"/>
    <property type="match status" value="1"/>
</dbReference>
<evidence type="ECO:0000256" key="8">
    <source>
        <dbReference type="ARBA" id="ARBA00035585"/>
    </source>
</evidence>
<dbReference type="Proteomes" id="UP001500689">
    <property type="component" value="Unassembled WGS sequence"/>
</dbReference>